<dbReference type="SUPFAM" id="SSF55154">
    <property type="entry name" value="CYTH-like phosphatases"/>
    <property type="match status" value="1"/>
</dbReference>
<proteinExistence type="predicted"/>
<dbReference type="PROSITE" id="PS51707">
    <property type="entry name" value="CYTH"/>
    <property type="match status" value="1"/>
</dbReference>
<dbReference type="InterPro" id="IPR023577">
    <property type="entry name" value="CYTH_domain"/>
</dbReference>
<dbReference type="PANTHER" id="PTHR40114:SF1">
    <property type="entry name" value="SLR0698 PROTEIN"/>
    <property type="match status" value="1"/>
</dbReference>
<dbReference type="PIRSF" id="PIRSF016487">
    <property type="entry name" value="CYTH_UCP016487"/>
    <property type="match status" value="1"/>
</dbReference>
<feature type="domain" description="CYTH" evidence="1">
    <location>
        <begin position="2"/>
        <end position="157"/>
    </location>
</feature>
<sequence>MGVEIERKFLVDHEKWHQADKPNGVHYQQGYILNDDNRTVRVRVTDTHGYITLKGRGTSNMSRTEFEYEIPVADAKALLKEFAKNSTEKIRYCIPFGGFTWEVDEFSGSNEGLIVAEIELNDEQDNFEKPHWITTEVTDDERYLNSNLATRPFKDWH</sequence>
<protein>
    <submittedName>
        <fullName evidence="2">CYTH domain-containing protein</fullName>
    </submittedName>
</protein>
<dbReference type="InterPro" id="IPR012042">
    <property type="entry name" value="NeuTTM/CthTTM-like"/>
</dbReference>
<evidence type="ECO:0000259" key="1">
    <source>
        <dbReference type="PROSITE" id="PS51707"/>
    </source>
</evidence>
<evidence type="ECO:0000313" key="3">
    <source>
        <dbReference type="Proteomes" id="UP001324380"/>
    </source>
</evidence>
<keyword evidence="3" id="KW-1185">Reference proteome</keyword>
<accession>A0ABZ0TJ63</accession>
<dbReference type="PANTHER" id="PTHR40114">
    <property type="entry name" value="SLR0698 PROTEIN"/>
    <property type="match status" value="1"/>
</dbReference>
<dbReference type="SMART" id="SM01118">
    <property type="entry name" value="CYTH"/>
    <property type="match status" value="1"/>
</dbReference>
<dbReference type="RefSeq" id="WP_321562371.1">
    <property type="nucleotide sequence ID" value="NZ_CP139558.1"/>
</dbReference>
<name>A0ABZ0TJ63_9SPHI</name>
<dbReference type="InterPro" id="IPR033469">
    <property type="entry name" value="CYTH-like_dom_sf"/>
</dbReference>
<dbReference type="Gene3D" id="2.40.320.10">
    <property type="entry name" value="Hypothetical Protein Pfu-838710-001"/>
    <property type="match status" value="1"/>
</dbReference>
<dbReference type="Proteomes" id="UP001324380">
    <property type="component" value="Chromosome"/>
</dbReference>
<evidence type="ECO:0000313" key="2">
    <source>
        <dbReference type="EMBL" id="WPU93221.1"/>
    </source>
</evidence>
<gene>
    <name evidence="2" type="ORF">SNE25_28275</name>
</gene>
<organism evidence="2 3">
    <name type="scientific">Mucilaginibacter sabulilitoris</name>
    <dbReference type="NCBI Taxonomy" id="1173583"/>
    <lineage>
        <taxon>Bacteria</taxon>
        <taxon>Pseudomonadati</taxon>
        <taxon>Bacteroidota</taxon>
        <taxon>Sphingobacteriia</taxon>
        <taxon>Sphingobacteriales</taxon>
        <taxon>Sphingobacteriaceae</taxon>
        <taxon>Mucilaginibacter</taxon>
    </lineage>
</organism>
<reference evidence="2 3" key="1">
    <citation type="submission" date="2023-11" db="EMBL/GenBank/DDBJ databases">
        <title>Analysis of the Genomes of Mucilaginibacter gossypii cycad 4 and M. sabulilitoris SNA2: microbes with the potential for plant growth promotion.</title>
        <authorList>
            <person name="Hirsch A.M."/>
            <person name="Humm E."/>
            <person name="Rubbi M."/>
            <person name="Del Vecchio G."/>
            <person name="Ha S.M."/>
            <person name="Pellegrini M."/>
            <person name="Gunsalus R.P."/>
        </authorList>
    </citation>
    <scope>NUCLEOTIDE SEQUENCE [LARGE SCALE GENOMIC DNA]</scope>
    <source>
        <strain evidence="2 3">SNA2</strain>
    </source>
</reference>
<dbReference type="EMBL" id="CP139558">
    <property type="protein sequence ID" value="WPU93221.1"/>
    <property type="molecule type" value="Genomic_DNA"/>
</dbReference>
<dbReference type="Pfam" id="PF01928">
    <property type="entry name" value="CYTH"/>
    <property type="match status" value="1"/>
</dbReference>
<dbReference type="CDD" id="cd07891">
    <property type="entry name" value="CYTH-like_CthTTM-like_1"/>
    <property type="match status" value="1"/>
</dbReference>